<proteinExistence type="predicted"/>
<evidence type="ECO:0000313" key="2">
    <source>
        <dbReference type="Proteomes" id="UP000598054"/>
    </source>
</evidence>
<geneLocation type="plasmid" evidence="1 2">
    <name>unnamed1</name>
</geneLocation>
<keyword evidence="2" id="KW-1185">Reference proteome</keyword>
<name>A0ABX7JEJ5_9ACTN</name>
<dbReference type="GeneID" id="63984821"/>
<reference evidence="1 2" key="1">
    <citation type="submission" date="2021-02" db="EMBL/GenBank/DDBJ databases">
        <title>FDA dAtabase for Regulatory Grade micrObial Sequences (FDA-ARGOS): Supporting development and validation of Infectious Disease Dx tests.</title>
        <authorList>
            <person name="Sproer C."/>
            <person name="Gronow S."/>
            <person name="Severitt S."/>
            <person name="Schroder I."/>
            <person name="Tallon L."/>
            <person name="Sadzewicz L."/>
            <person name="Zhao X."/>
            <person name="Boylan J."/>
            <person name="Ott S."/>
            <person name="Bowen H."/>
            <person name="Vavikolanu K."/>
            <person name="Mehta A."/>
            <person name="Aluvathingal J."/>
            <person name="Nadendla S."/>
            <person name="Lowell S."/>
            <person name="Myers T."/>
            <person name="Yan Y."/>
            <person name="Sichtig H."/>
        </authorList>
    </citation>
    <scope>NUCLEOTIDE SEQUENCE [LARGE SCALE GENOMIC DNA]</scope>
    <source>
        <strain evidence="1 2">FDAARGOS_1211</strain>
        <plasmid evidence="1 2">unnamed1</plasmid>
    </source>
</reference>
<sequence>MEYHCQALAEDNFLNGRERLNSLHAVQDAWRTLWQAVFPWREEDGYDTTRWVHVEYTDPEAAERGEEMKAQVAAEIEAEGQSR</sequence>
<gene>
    <name evidence="1" type="ORF">I6J41_34895</name>
</gene>
<organism evidence="1 2">
    <name type="scientific">Streptomyces californicus</name>
    <dbReference type="NCBI Taxonomy" id="67351"/>
    <lineage>
        <taxon>Bacteria</taxon>
        <taxon>Bacillati</taxon>
        <taxon>Actinomycetota</taxon>
        <taxon>Actinomycetes</taxon>
        <taxon>Kitasatosporales</taxon>
        <taxon>Streptomycetaceae</taxon>
        <taxon>Streptomyces</taxon>
    </lineage>
</organism>
<dbReference type="Proteomes" id="UP000598054">
    <property type="component" value="Plasmid unnamed1"/>
</dbReference>
<dbReference type="RefSeq" id="WP_030118250.1">
    <property type="nucleotide sequence ID" value="NZ_CP070241.1"/>
</dbReference>
<protein>
    <submittedName>
        <fullName evidence="1">Uncharacterized protein</fullName>
    </submittedName>
</protein>
<keyword evidence="1" id="KW-0614">Plasmid</keyword>
<evidence type="ECO:0000313" key="1">
    <source>
        <dbReference type="EMBL" id="QRV45957.1"/>
    </source>
</evidence>
<accession>A0ABX7JEJ5</accession>
<dbReference type="EMBL" id="CP070250">
    <property type="protein sequence ID" value="QRV45957.1"/>
    <property type="molecule type" value="Genomic_DNA"/>
</dbReference>